<dbReference type="SUPFAM" id="SSF46785">
    <property type="entry name" value="Winged helix' DNA-binding domain"/>
    <property type="match status" value="1"/>
</dbReference>
<dbReference type="Proteomes" id="UP000476030">
    <property type="component" value="Unassembled WGS sequence"/>
</dbReference>
<dbReference type="InterPro" id="IPR036390">
    <property type="entry name" value="WH_DNA-bd_sf"/>
</dbReference>
<reference evidence="1 2" key="1">
    <citation type="submission" date="2019-12" db="EMBL/GenBank/DDBJ databases">
        <title>Snethiella sp. nov. sp. isolated from sea sand.</title>
        <authorList>
            <person name="Kim J."/>
            <person name="Jeong S.E."/>
            <person name="Jung H.S."/>
            <person name="Jeon C.O."/>
        </authorList>
    </citation>
    <scope>NUCLEOTIDE SEQUENCE [LARGE SCALE GENOMIC DNA]</scope>
    <source>
        <strain evidence="1 2">DP05</strain>
    </source>
</reference>
<sequence>MRKIEEILNGRDMNAQEYRIINHFWTEVRVIRGRRDPSQTKNRYLVGLALSYRRMSQREIDLETLASLTGLGRSSLQKTLRNMAKDKLVKLERDPEDLRRTLVKPTQYYLDQSLNMYEETRALIEVTAQQLKAAKD</sequence>
<dbReference type="InterPro" id="IPR036388">
    <property type="entry name" value="WH-like_DNA-bd_sf"/>
</dbReference>
<organism evidence="1 2">
    <name type="scientific">Sneathiella litorea</name>
    <dbReference type="NCBI Taxonomy" id="2606216"/>
    <lineage>
        <taxon>Bacteria</taxon>
        <taxon>Pseudomonadati</taxon>
        <taxon>Pseudomonadota</taxon>
        <taxon>Alphaproteobacteria</taxon>
        <taxon>Sneathiellales</taxon>
        <taxon>Sneathiellaceae</taxon>
        <taxon>Sneathiella</taxon>
    </lineage>
</organism>
<proteinExistence type="predicted"/>
<dbReference type="RefSeq" id="WP_161313513.1">
    <property type="nucleotide sequence ID" value="NZ_WTUW01000001.1"/>
</dbReference>
<keyword evidence="2" id="KW-1185">Reference proteome</keyword>
<dbReference type="Gene3D" id="1.10.10.10">
    <property type="entry name" value="Winged helix-like DNA-binding domain superfamily/Winged helix DNA-binding domain"/>
    <property type="match status" value="1"/>
</dbReference>
<accession>A0A6L8W2U0</accession>
<evidence type="ECO:0008006" key="3">
    <source>
        <dbReference type="Google" id="ProtNLM"/>
    </source>
</evidence>
<evidence type="ECO:0000313" key="1">
    <source>
        <dbReference type="EMBL" id="MZR29019.1"/>
    </source>
</evidence>
<name>A0A6L8W2U0_9PROT</name>
<comment type="caution">
    <text evidence="1">The sequence shown here is derived from an EMBL/GenBank/DDBJ whole genome shotgun (WGS) entry which is preliminary data.</text>
</comment>
<gene>
    <name evidence="1" type="ORF">GQE98_00075</name>
</gene>
<dbReference type="AlphaFoldDB" id="A0A6L8W2U0"/>
<evidence type="ECO:0000313" key="2">
    <source>
        <dbReference type="Proteomes" id="UP000476030"/>
    </source>
</evidence>
<protein>
    <recommendedName>
        <fullName evidence="3">MarR family transcriptional regulator</fullName>
    </recommendedName>
</protein>
<dbReference type="EMBL" id="WTUW01000001">
    <property type="protein sequence ID" value="MZR29019.1"/>
    <property type="molecule type" value="Genomic_DNA"/>
</dbReference>